<dbReference type="InterPro" id="IPR041373">
    <property type="entry name" value="RT_RNaseH"/>
</dbReference>
<accession>A0A9Q3IEU9</accession>
<protein>
    <recommendedName>
        <fullName evidence="7">Reverse transcriptase RNase H-like domain-containing protein</fullName>
    </recommendedName>
</protein>
<dbReference type="InterPro" id="IPR043128">
    <property type="entry name" value="Rev_trsase/Diguanyl_cyclase"/>
</dbReference>
<keyword evidence="6" id="KW-0695">RNA-directed DNA polymerase</keyword>
<dbReference type="AlphaFoldDB" id="A0A9Q3IEU9"/>
<dbReference type="CDD" id="cd09274">
    <property type="entry name" value="RNase_HI_RT_Ty3"/>
    <property type="match status" value="1"/>
</dbReference>
<feature type="domain" description="Reverse transcriptase RNase H-like" evidence="7">
    <location>
        <begin position="323"/>
        <end position="417"/>
    </location>
</feature>
<dbReference type="Gene3D" id="3.10.10.10">
    <property type="entry name" value="HIV Type 1 Reverse Transcriptase, subunit A, domain 1"/>
    <property type="match status" value="1"/>
</dbReference>
<keyword evidence="2" id="KW-0548">Nucleotidyltransferase</keyword>
<evidence type="ECO:0000256" key="2">
    <source>
        <dbReference type="ARBA" id="ARBA00022695"/>
    </source>
</evidence>
<evidence type="ECO:0000313" key="9">
    <source>
        <dbReference type="Proteomes" id="UP000765509"/>
    </source>
</evidence>
<evidence type="ECO:0000256" key="6">
    <source>
        <dbReference type="ARBA" id="ARBA00022918"/>
    </source>
</evidence>
<comment type="caution">
    <text evidence="8">The sequence shown here is derived from an EMBL/GenBank/DDBJ whole genome shotgun (WGS) entry which is preliminary data.</text>
</comment>
<dbReference type="InterPro" id="IPR043502">
    <property type="entry name" value="DNA/RNA_pol_sf"/>
</dbReference>
<dbReference type="Pfam" id="PF17917">
    <property type="entry name" value="RT_RNaseH"/>
    <property type="match status" value="1"/>
</dbReference>
<evidence type="ECO:0000259" key="7">
    <source>
        <dbReference type="Pfam" id="PF17917"/>
    </source>
</evidence>
<dbReference type="InterPro" id="IPR053134">
    <property type="entry name" value="RNA-dir_DNA_polymerase"/>
</dbReference>
<keyword evidence="3" id="KW-0540">Nuclease</keyword>
<sequence>MSKLPEKIHLSFWTPLSPLPYLQGLITFNADNKDYHDPSKYFSNDFSSAKSCEALVGDSRTPSFPSSVHIPSLNSHHSLLSSRDEVYKEIQDVGKDNSVSSRHLFFGNMDLSPSSYHDSLEELWDEDWGDLLFIKPRVRYTQGLYFRGFRERFHPANLLFNRSTCPPCQKKDGGLSLCVAYRKLTAVARKNKYPVPPMNQLLTVFNGSSILPKIDLCGEYNLLRIKEGDENLTFFRAKYSSHQYLVMPFGLNTAPASFQNLVNDIFYDLLDFYVVVYLDEIMVFSKSEAENVTHVSTALARLRANNHFAKASKYLFHVSSVEYLETDASDYALGAVPSQLSDSGKHPIAFDSCKLLPAELNYEIHDKEPLGIVWALKRWRAFIFYLSSSFEIRANHSSLQYFMKSNILTHCQECWAEFHFSITYCPGHLASLPDALSRQDNFYPERWEDFIKKNPMNYQEIIKEDEIQASKFFVVKVNSFSNLIDSIQKALWQDCQYRSILQDLGKGKSVQDSSLDSSFKILLLKEWVVAPNDPTIQLSILQKRHDSPLD</sequence>
<dbReference type="CDD" id="cd01647">
    <property type="entry name" value="RT_LTR"/>
    <property type="match status" value="1"/>
</dbReference>
<evidence type="ECO:0000256" key="5">
    <source>
        <dbReference type="ARBA" id="ARBA00022801"/>
    </source>
</evidence>
<dbReference type="EMBL" id="AVOT02043526">
    <property type="protein sequence ID" value="MBW0538943.1"/>
    <property type="molecule type" value="Genomic_DNA"/>
</dbReference>
<evidence type="ECO:0000256" key="4">
    <source>
        <dbReference type="ARBA" id="ARBA00022759"/>
    </source>
</evidence>
<dbReference type="GO" id="GO:0004519">
    <property type="term" value="F:endonuclease activity"/>
    <property type="evidence" value="ECO:0007669"/>
    <property type="project" value="UniProtKB-KW"/>
</dbReference>
<organism evidence="8 9">
    <name type="scientific">Austropuccinia psidii MF-1</name>
    <dbReference type="NCBI Taxonomy" id="1389203"/>
    <lineage>
        <taxon>Eukaryota</taxon>
        <taxon>Fungi</taxon>
        <taxon>Dikarya</taxon>
        <taxon>Basidiomycota</taxon>
        <taxon>Pucciniomycotina</taxon>
        <taxon>Pucciniomycetes</taxon>
        <taxon>Pucciniales</taxon>
        <taxon>Sphaerophragmiaceae</taxon>
        <taxon>Austropuccinia</taxon>
    </lineage>
</organism>
<keyword evidence="9" id="KW-1185">Reference proteome</keyword>
<keyword evidence="5" id="KW-0378">Hydrolase</keyword>
<gene>
    <name evidence="8" type="ORF">O181_078658</name>
</gene>
<dbReference type="GO" id="GO:0016787">
    <property type="term" value="F:hydrolase activity"/>
    <property type="evidence" value="ECO:0007669"/>
    <property type="project" value="UniProtKB-KW"/>
</dbReference>
<proteinExistence type="predicted"/>
<dbReference type="Gene3D" id="3.30.70.270">
    <property type="match status" value="1"/>
</dbReference>
<evidence type="ECO:0000313" key="8">
    <source>
        <dbReference type="EMBL" id="MBW0538943.1"/>
    </source>
</evidence>
<keyword evidence="4" id="KW-0255">Endonuclease</keyword>
<dbReference type="PANTHER" id="PTHR24559:SF440">
    <property type="entry name" value="RIBONUCLEASE H"/>
    <property type="match status" value="1"/>
</dbReference>
<evidence type="ECO:0000256" key="3">
    <source>
        <dbReference type="ARBA" id="ARBA00022722"/>
    </source>
</evidence>
<name>A0A9Q3IEU9_9BASI</name>
<dbReference type="PANTHER" id="PTHR24559">
    <property type="entry name" value="TRANSPOSON TY3-I GAG-POL POLYPROTEIN"/>
    <property type="match status" value="1"/>
</dbReference>
<dbReference type="SUPFAM" id="SSF56672">
    <property type="entry name" value="DNA/RNA polymerases"/>
    <property type="match status" value="1"/>
</dbReference>
<dbReference type="Proteomes" id="UP000765509">
    <property type="component" value="Unassembled WGS sequence"/>
</dbReference>
<dbReference type="OrthoDB" id="2505288at2759"/>
<keyword evidence="1" id="KW-0808">Transferase</keyword>
<evidence type="ECO:0000256" key="1">
    <source>
        <dbReference type="ARBA" id="ARBA00022679"/>
    </source>
</evidence>
<dbReference type="GO" id="GO:0003964">
    <property type="term" value="F:RNA-directed DNA polymerase activity"/>
    <property type="evidence" value="ECO:0007669"/>
    <property type="project" value="UniProtKB-KW"/>
</dbReference>
<reference evidence="8" key="1">
    <citation type="submission" date="2021-03" db="EMBL/GenBank/DDBJ databases">
        <title>Draft genome sequence of rust myrtle Austropuccinia psidii MF-1, a brazilian biotype.</title>
        <authorList>
            <person name="Quecine M.C."/>
            <person name="Pachon D.M.R."/>
            <person name="Bonatelli M.L."/>
            <person name="Correr F.H."/>
            <person name="Franceschini L.M."/>
            <person name="Leite T.F."/>
            <person name="Margarido G.R.A."/>
            <person name="Almeida C.A."/>
            <person name="Ferrarezi J.A."/>
            <person name="Labate C.A."/>
        </authorList>
    </citation>
    <scope>NUCLEOTIDE SEQUENCE</scope>
    <source>
        <strain evidence="8">MF-1</strain>
    </source>
</reference>